<sequence length="174" mass="20348">MNFGKKTKVIFTKGNLLDKIDYLRYVIDIILCIIVLVAYNKKYMLSIRGAISDTISFSSITLGVLGVLIGLLMSLKEESIFFKKAQKYDLDNDIYTFLINRMRNAFIFNLFLLILSVFYCFVIPNMPFFIKCMGLIIWFFLFIIVSWDTVYLIWIIVKICTFKSNDDSVRESRS</sequence>
<evidence type="ECO:0000313" key="1">
    <source>
        <dbReference type="EMBL" id="VTQ65997.1"/>
    </source>
</evidence>
<dbReference type="Proteomes" id="UP000352698">
    <property type="component" value="Unassembled WGS sequence"/>
</dbReference>
<name>A0A7Z9AWP7_ENTHR</name>
<dbReference type="AlphaFoldDB" id="A0A7Z9AWP7"/>
<organism evidence="1 2">
    <name type="scientific">Enterococcus hirae</name>
    <dbReference type="NCBI Taxonomy" id="1354"/>
    <lineage>
        <taxon>Bacteria</taxon>
        <taxon>Bacillati</taxon>
        <taxon>Bacillota</taxon>
        <taxon>Bacilli</taxon>
        <taxon>Lactobacillales</taxon>
        <taxon>Enterococcaceae</taxon>
        <taxon>Enterococcus</taxon>
    </lineage>
</organism>
<dbReference type="RefSeq" id="WP_010737870.1">
    <property type="nucleotide sequence ID" value="NZ_CABEEP010000001.1"/>
</dbReference>
<evidence type="ECO:0000313" key="2">
    <source>
        <dbReference type="Proteomes" id="UP000352698"/>
    </source>
</evidence>
<accession>A0A7Z9AWP7</accession>
<reference evidence="1 2" key="1">
    <citation type="submission" date="2019-05" db="EMBL/GenBank/DDBJ databases">
        <authorList>
            <consortium name="Pathogen Informatics"/>
        </authorList>
    </citation>
    <scope>NUCLEOTIDE SEQUENCE [LARGE SCALE GENOMIC DNA]</scope>
    <source>
        <strain evidence="1 2">NCTC12204</strain>
    </source>
</reference>
<protein>
    <submittedName>
        <fullName evidence="1">Uncharacterized protein</fullName>
    </submittedName>
</protein>
<comment type="caution">
    <text evidence="1">The sequence shown here is derived from an EMBL/GenBank/DDBJ whole genome shotgun (WGS) entry which is preliminary data.</text>
</comment>
<dbReference type="EMBL" id="CABEEP010000001">
    <property type="protein sequence ID" value="VTQ65997.1"/>
    <property type="molecule type" value="Genomic_DNA"/>
</dbReference>
<proteinExistence type="predicted"/>
<gene>
    <name evidence="1" type="ORF">NCTC12204_01827</name>
</gene>